<dbReference type="Proteomes" id="UP001626550">
    <property type="component" value="Unassembled WGS sequence"/>
</dbReference>
<comment type="caution">
    <text evidence="3">The sequence shown here is derived from an EMBL/GenBank/DDBJ whole genome shotgun (WGS) entry which is preliminary data.</text>
</comment>
<evidence type="ECO:0000313" key="4">
    <source>
        <dbReference type="Proteomes" id="UP001626550"/>
    </source>
</evidence>
<keyword evidence="4" id="KW-1185">Reference proteome</keyword>
<proteinExistence type="predicted"/>
<organism evidence="3 4">
    <name type="scientific">Cichlidogyrus casuarinus</name>
    <dbReference type="NCBI Taxonomy" id="1844966"/>
    <lineage>
        <taxon>Eukaryota</taxon>
        <taxon>Metazoa</taxon>
        <taxon>Spiralia</taxon>
        <taxon>Lophotrochozoa</taxon>
        <taxon>Platyhelminthes</taxon>
        <taxon>Monogenea</taxon>
        <taxon>Monopisthocotylea</taxon>
        <taxon>Dactylogyridea</taxon>
        <taxon>Ancyrocephalidae</taxon>
        <taxon>Cichlidogyrus</taxon>
    </lineage>
</organism>
<protein>
    <submittedName>
        <fullName evidence="3">Uncharacterized protein</fullName>
    </submittedName>
</protein>
<feature type="chain" id="PRO_5044824690" evidence="2">
    <location>
        <begin position="18"/>
        <end position="446"/>
    </location>
</feature>
<evidence type="ECO:0000256" key="1">
    <source>
        <dbReference type="SAM" id="MobiDB-lite"/>
    </source>
</evidence>
<keyword evidence="2" id="KW-0732">Signal</keyword>
<reference evidence="3 4" key="1">
    <citation type="submission" date="2024-11" db="EMBL/GenBank/DDBJ databases">
        <title>Adaptive evolution of stress response genes in parasites aligns with host niche diversity.</title>
        <authorList>
            <person name="Hahn C."/>
            <person name="Resl P."/>
        </authorList>
    </citation>
    <scope>NUCLEOTIDE SEQUENCE [LARGE SCALE GENOMIC DNA]</scope>
    <source>
        <strain evidence="3">EGGRZ-B1_66</strain>
        <tissue evidence="3">Body</tissue>
    </source>
</reference>
<dbReference type="EMBL" id="JBJKFK010000004">
    <property type="protein sequence ID" value="KAL3321235.1"/>
    <property type="molecule type" value="Genomic_DNA"/>
</dbReference>
<feature type="compositionally biased region" description="Basic and acidic residues" evidence="1">
    <location>
        <begin position="235"/>
        <end position="244"/>
    </location>
</feature>
<accession>A0ABD2QNZ3</accession>
<sequence>MKLATFLIFFALGKALGQENVTTSKWFNAGKQSEFCTQVQSDKQISTCSIFDFSKETLADSVTVQMMTCNRMLKQLACSLRRLTCPDLPPKNFMMYNLACQSSCFAAVSMCRKSPLSPFEDGPETQYNDWAPANEFGPTYDDYESEYWPESNEMQWNRDQRSSNYPVRNNWPYSGQQQRNTQNSYGYRQPAFQSYGIRMKRNAEPERYRVRYPQYSPQHRGGVYHTFPAPNENVEQERNRRDMPPLRGSFTTPGLGTTTVRMKLNTVPEELYQACYNLPAGGCEDWAQNLTWVSRNQLVKLYSRTQVNSACPEDTSKKCKSLFPNQRFTIDDYRKGNFTVVALVKIVQTLWSFGEDGYYQPVFRFSVLDTLKSDIQTYDPKKIVSMSWPIKCSCPNNLVVGKMYLMLTHSVAATHRFTISDKTVFLSRYRIYMNQFKVGATNFQLK</sequence>
<evidence type="ECO:0000313" key="3">
    <source>
        <dbReference type="EMBL" id="KAL3321235.1"/>
    </source>
</evidence>
<gene>
    <name evidence="3" type="ORF">Ciccas_000069</name>
</gene>
<evidence type="ECO:0000256" key="2">
    <source>
        <dbReference type="SAM" id="SignalP"/>
    </source>
</evidence>
<feature type="signal peptide" evidence="2">
    <location>
        <begin position="1"/>
        <end position="17"/>
    </location>
</feature>
<name>A0ABD2QNZ3_9PLAT</name>
<dbReference type="AlphaFoldDB" id="A0ABD2QNZ3"/>
<feature type="region of interest" description="Disordered" evidence="1">
    <location>
        <begin position="234"/>
        <end position="257"/>
    </location>
</feature>